<gene>
    <name evidence="2" type="ORF">ERS852523_00935</name>
</gene>
<feature type="compositionally biased region" description="Basic and acidic residues" evidence="1">
    <location>
        <begin position="72"/>
        <end position="83"/>
    </location>
</feature>
<evidence type="ECO:0000313" key="3">
    <source>
        <dbReference type="Proteomes" id="UP000095712"/>
    </source>
</evidence>
<feature type="region of interest" description="Disordered" evidence="1">
    <location>
        <begin position="72"/>
        <end position="94"/>
    </location>
</feature>
<evidence type="ECO:0000256" key="1">
    <source>
        <dbReference type="SAM" id="MobiDB-lite"/>
    </source>
</evidence>
<dbReference type="Proteomes" id="UP000095712">
    <property type="component" value="Unassembled WGS sequence"/>
</dbReference>
<feature type="compositionally biased region" description="Polar residues" evidence="1">
    <location>
        <begin position="84"/>
        <end position="94"/>
    </location>
</feature>
<accession>A0A174LJ57</accession>
<organism evidence="2 3">
    <name type="scientific">Blautia wexlerae</name>
    <dbReference type="NCBI Taxonomy" id="418240"/>
    <lineage>
        <taxon>Bacteria</taxon>
        <taxon>Bacillati</taxon>
        <taxon>Bacillota</taxon>
        <taxon>Clostridia</taxon>
        <taxon>Lachnospirales</taxon>
        <taxon>Lachnospiraceae</taxon>
        <taxon>Blautia</taxon>
    </lineage>
</organism>
<dbReference type="RefSeq" id="WP_055149840.1">
    <property type="nucleotide sequence ID" value="NZ_CZAW01000008.1"/>
</dbReference>
<dbReference type="OrthoDB" id="2050080at2"/>
<evidence type="ECO:0000313" key="2">
    <source>
        <dbReference type="EMBL" id="CUP22597.1"/>
    </source>
</evidence>
<reference evidence="2 3" key="1">
    <citation type="submission" date="2015-09" db="EMBL/GenBank/DDBJ databases">
        <authorList>
            <consortium name="Pathogen Informatics"/>
        </authorList>
    </citation>
    <scope>NUCLEOTIDE SEQUENCE [LARGE SCALE GENOMIC DNA]</scope>
    <source>
        <strain evidence="2 3">2789STDY5834911</strain>
    </source>
</reference>
<proteinExistence type="predicted"/>
<sequence length="94" mass="10750">MNGCNENAIEFMTNGTKATLTFSQGRYKSVIRKLAEKHPDDCQIVADNEDGSICAHVPVAWIRISPPKQYTEEQRQQMRERLSHNISENTGVWE</sequence>
<protein>
    <submittedName>
        <fullName evidence="2">Uncharacterized protein</fullName>
    </submittedName>
</protein>
<name>A0A174LJ57_9FIRM</name>
<dbReference type="AlphaFoldDB" id="A0A174LJ57"/>
<dbReference type="EMBL" id="CZAW01000008">
    <property type="protein sequence ID" value="CUP22597.1"/>
    <property type="molecule type" value="Genomic_DNA"/>
</dbReference>